<dbReference type="InterPro" id="IPR007627">
    <property type="entry name" value="RNA_pol_sigma70_r2"/>
</dbReference>
<evidence type="ECO:0000259" key="6">
    <source>
        <dbReference type="PROSITE" id="PS00715"/>
    </source>
</evidence>
<evidence type="ECO:0000256" key="5">
    <source>
        <dbReference type="RuleBase" id="RU362124"/>
    </source>
</evidence>
<name>A0AA37JMN4_9FIRM</name>
<dbReference type="InterPro" id="IPR014236">
    <property type="entry name" value="RNA_pol_sigma-F"/>
</dbReference>
<comment type="similarity">
    <text evidence="5">Belongs to the sigma-70 factor family.</text>
</comment>
<dbReference type="PROSITE" id="PS00715">
    <property type="entry name" value="SIGMA70_1"/>
    <property type="match status" value="1"/>
</dbReference>
<dbReference type="NCBIfam" id="NF004052">
    <property type="entry name" value="PRK05572.1"/>
    <property type="match status" value="1"/>
</dbReference>
<dbReference type="InterPro" id="IPR014322">
    <property type="entry name" value="RNA_pol_sigma-B/F/G"/>
</dbReference>
<dbReference type="SUPFAM" id="SSF88659">
    <property type="entry name" value="Sigma3 and sigma4 domains of RNA polymerase sigma factors"/>
    <property type="match status" value="2"/>
</dbReference>
<keyword evidence="3 5" id="KW-0238">DNA-binding</keyword>
<dbReference type="InterPro" id="IPR013324">
    <property type="entry name" value="RNA_pol_sigma_r3/r4-like"/>
</dbReference>
<dbReference type="Proteomes" id="UP001055091">
    <property type="component" value="Unassembled WGS sequence"/>
</dbReference>
<evidence type="ECO:0000259" key="7">
    <source>
        <dbReference type="PROSITE" id="PS00716"/>
    </source>
</evidence>
<dbReference type="InterPro" id="IPR036388">
    <property type="entry name" value="WH-like_DNA-bd_sf"/>
</dbReference>
<dbReference type="GO" id="GO:0006352">
    <property type="term" value="P:DNA-templated transcription initiation"/>
    <property type="evidence" value="ECO:0007669"/>
    <property type="project" value="InterPro"/>
</dbReference>
<gene>
    <name evidence="8" type="ORF">CE91St55_63810</name>
</gene>
<proteinExistence type="inferred from homology"/>
<comment type="caution">
    <text evidence="8">The sequence shown here is derived from an EMBL/GenBank/DDBJ whole genome shotgun (WGS) entry which is preliminary data.</text>
</comment>
<comment type="function">
    <text evidence="5">Sigma factors are initiation factors that promote the attachment of RNA polymerase to specific initiation sites and are then released.</text>
</comment>
<dbReference type="Pfam" id="PF04539">
    <property type="entry name" value="Sigma70_r3"/>
    <property type="match status" value="1"/>
</dbReference>
<feature type="domain" description="RNA polymerase sigma-70" evidence="7">
    <location>
        <begin position="210"/>
        <end position="236"/>
    </location>
</feature>
<dbReference type="InterPro" id="IPR000943">
    <property type="entry name" value="RNA_pol_sigma70"/>
</dbReference>
<keyword evidence="2 5" id="KW-0731">Sigma factor</keyword>
<dbReference type="NCBIfam" id="TIGR02937">
    <property type="entry name" value="sigma70-ECF"/>
    <property type="match status" value="1"/>
</dbReference>
<dbReference type="PANTHER" id="PTHR30385:SF4">
    <property type="entry name" value="RNA POLYMERASE SIGMA-E FACTOR"/>
    <property type="match status" value="1"/>
</dbReference>
<evidence type="ECO:0000256" key="2">
    <source>
        <dbReference type="ARBA" id="ARBA00023082"/>
    </source>
</evidence>
<dbReference type="Gene3D" id="1.10.10.10">
    <property type="entry name" value="Winged helix-like DNA-binding domain superfamily/Winged helix DNA-binding domain"/>
    <property type="match status" value="2"/>
</dbReference>
<dbReference type="Pfam" id="PF04542">
    <property type="entry name" value="Sigma70_r2"/>
    <property type="match status" value="1"/>
</dbReference>
<feature type="domain" description="RNA polymerase sigma-70" evidence="6">
    <location>
        <begin position="49"/>
        <end position="62"/>
    </location>
</feature>
<evidence type="ECO:0000256" key="1">
    <source>
        <dbReference type="ARBA" id="ARBA00023015"/>
    </source>
</evidence>
<dbReference type="PROSITE" id="PS00716">
    <property type="entry name" value="SIGMA70_2"/>
    <property type="match status" value="1"/>
</dbReference>
<dbReference type="InterPro" id="IPR007624">
    <property type="entry name" value="RNA_pol_sigma70_r3"/>
</dbReference>
<organism evidence="8 9">
    <name type="scientific">Hungatella hathewayi</name>
    <dbReference type="NCBI Taxonomy" id="154046"/>
    <lineage>
        <taxon>Bacteria</taxon>
        <taxon>Bacillati</taxon>
        <taxon>Bacillota</taxon>
        <taxon>Clostridia</taxon>
        <taxon>Lachnospirales</taxon>
        <taxon>Lachnospiraceae</taxon>
        <taxon>Hungatella</taxon>
    </lineage>
</organism>
<dbReference type="PANTHER" id="PTHR30385">
    <property type="entry name" value="SIGMA FACTOR F FLAGELLAR"/>
    <property type="match status" value="1"/>
</dbReference>
<dbReference type="EMBL" id="BQNJ01000002">
    <property type="protein sequence ID" value="GKH04400.1"/>
    <property type="molecule type" value="Genomic_DNA"/>
</dbReference>
<dbReference type="InterPro" id="IPR013325">
    <property type="entry name" value="RNA_pol_sigma_r2"/>
</dbReference>
<accession>A0AA37JMN4</accession>
<evidence type="ECO:0000313" key="9">
    <source>
        <dbReference type="Proteomes" id="UP001055091"/>
    </source>
</evidence>
<keyword evidence="4 5" id="KW-0804">Transcription</keyword>
<protein>
    <recommendedName>
        <fullName evidence="5">RNA polymerase sigma factor</fullName>
    </recommendedName>
</protein>
<dbReference type="NCBIfam" id="TIGR02885">
    <property type="entry name" value="spore_sigF"/>
    <property type="match status" value="1"/>
</dbReference>
<dbReference type="CDD" id="cd06171">
    <property type="entry name" value="Sigma70_r4"/>
    <property type="match status" value="1"/>
</dbReference>
<dbReference type="SUPFAM" id="SSF88946">
    <property type="entry name" value="Sigma2 domain of RNA polymerase sigma factors"/>
    <property type="match status" value="1"/>
</dbReference>
<sequence>MSPMDETMRLIEMAHEGDKEARDRLVTENMGLIWSIVRRFTGRGYDPEDLFQIGSIGLMKAIDKFDMSFDVKFSTYAVPMITGEIKRFLRDDGMIKVSRSIKEMGTRVKCVREALGFTLGREPTIEEIAGELGASKEEVAASIEAGAEVESLYRTVNKNDENSILLIDKIEEESSAQEELLNRMVLRELLTGLSDKDREIIIRRYYYNETQSQIASHLGISQVQVSRLEKKILKQMREKL</sequence>
<evidence type="ECO:0000313" key="8">
    <source>
        <dbReference type="EMBL" id="GKH04400.1"/>
    </source>
</evidence>
<reference evidence="8" key="1">
    <citation type="submission" date="2022-01" db="EMBL/GenBank/DDBJ databases">
        <title>Novel bile acid biosynthetic pathways are enriched in the microbiome of centenarians.</title>
        <authorList>
            <person name="Sato Y."/>
            <person name="Atarashi K."/>
            <person name="Plichta R.D."/>
            <person name="Arai Y."/>
            <person name="Sasajima S."/>
            <person name="Kearney M.S."/>
            <person name="Suda W."/>
            <person name="Takeshita K."/>
            <person name="Sasaki T."/>
            <person name="Okamoto S."/>
            <person name="Skelly N.A."/>
            <person name="Okamura Y."/>
            <person name="Vlamakis H."/>
            <person name="Li Y."/>
            <person name="Tanoue T."/>
            <person name="Takei H."/>
            <person name="Nittono H."/>
            <person name="Narushima S."/>
            <person name="Irie J."/>
            <person name="Itoh H."/>
            <person name="Moriya K."/>
            <person name="Sugiura Y."/>
            <person name="Suematsu M."/>
            <person name="Moritoki N."/>
            <person name="Shibata S."/>
            <person name="Littman R.D."/>
            <person name="Fischbach A.M."/>
            <person name="Uwamino Y."/>
            <person name="Inoue T."/>
            <person name="Honda A."/>
            <person name="Hattori M."/>
            <person name="Murai T."/>
            <person name="Xavier J.R."/>
            <person name="Hirose N."/>
            <person name="Honda K."/>
        </authorList>
    </citation>
    <scope>NUCLEOTIDE SEQUENCE</scope>
    <source>
        <strain evidence="8">CE91-St55</strain>
    </source>
</reference>
<dbReference type="AlphaFoldDB" id="A0AA37JMN4"/>
<evidence type="ECO:0000256" key="4">
    <source>
        <dbReference type="ARBA" id="ARBA00023163"/>
    </source>
</evidence>
<dbReference type="Pfam" id="PF04545">
    <property type="entry name" value="Sigma70_r4"/>
    <property type="match status" value="1"/>
</dbReference>
<evidence type="ECO:0000256" key="3">
    <source>
        <dbReference type="ARBA" id="ARBA00023125"/>
    </source>
</evidence>
<dbReference type="PRINTS" id="PR00046">
    <property type="entry name" value="SIGMA70FCT"/>
</dbReference>
<dbReference type="NCBIfam" id="TIGR02980">
    <property type="entry name" value="SigBFG"/>
    <property type="match status" value="1"/>
</dbReference>
<dbReference type="InterPro" id="IPR014284">
    <property type="entry name" value="RNA_pol_sigma-70_dom"/>
</dbReference>
<dbReference type="GO" id="GO:0003677">
    <property type="term" value="F:DNA binding"/>
    <property type="evidence" value="ECO:0007669"/>
    <property type="project" value="UniProtKB-KW"/>
</dbReference>
<dbReference type="GO" id="GO:0016987">
    <property type="term" value="F:sigma factor activity"/>
    <property type="evidence" value="ECO:0007669"/>
    <property type="project" value="UniProtKB-KW"/>
</dbReference>
<keyword evidence="1 5" id="KW-0805">Transcription regulation</keyword>
<dbReference type="Gene3D" id="1.20.120.1810">
    <property type="match status" value="1"/>
</dbReference>
<dbReference type="InterPro" id="IPR007630">
    <property type="entry name" value="RNA_pol_sigma70_r4"/>
</dbReference>